<sequence>MSCPSSHIQVTPIETIANQSQLPPIIQGAPSRLHGNLELNESYVQSTHPLSDLNQNQHMPSIVLSSHTNNQESTQLSGWNHHYNHPQDSYPAMAHHYHQPQGQPKTDLRRHSSESMHSYHSTMREESAQPPSSNLHSLPTHCPPNLRPLSPTLQSSQYHSSHYNHLPSDTTQWSKTNAHNYSPSRLHSSSFSGVPTVTVASPPADNDINISSLDCSPFSAQQNIKSSTSDPVTPLTHTETFSEERELHQAPVLGLSLASLSAAAAVQAPVITTKRPS</sequence>
<protein>
    <submittedName>
        <fullName evidence="2">Uncharacterized protein</fullName>
    </submittedName>
</protein>
<accession>F4NT24</accession>
<feature type="region of interest" description="Disordered" evidence="1">
    <location>
        <begin position="95"/>
        <end position="192"/>
    </location>
</feature>
<dbReference type="EMBL" id="GL882879">
    <property type="protein sequence ID" value="EGF83867.1"/>
    <property type="molecule type" value="Genomic_DNA"/>
</dbReference>
<name>F4NT24_BATDJ</name>
<dbReference type="RefSeq" id="XP_006675281.1">
    <property type="nucleotide sequence ID" value="XM_006675218.1"/>
</dbReference>
<dbReference type="InParanoid" id="F4NT24"/>
<gene>
    <name evidence="2" type="ORF">BATDEDRAFT_21414</name>
</gene>
<dbReference type="HOGENOM" id="CLU_1004674_0_0_1"/>
<dbReference type="AlphaFoldDB" id="F4NT24"/>
<feature type="compositionally biased region" description="Polar residues" evidence="1">
    <location>
        <begin position="167"/>
        <end position="192"/>
    </location>
</feature>
<keyword evidence="3" id="KW-1185">Reference proteome</keyword>
<evidence type="ECO:0000313" key="3">
    <source>
        <dbReference type="Proteomes" id="UP000007241"/>
    </source>
</evidence>
<dbReference type="Proteomes" id="UP000007241">
    <property type="component" value="Unassembled WGS sequence"/>
</dbReference>
<proteinExistence type="predicted"/>
<dbReference type="GeneID" id="18237648"/>
<evidence type="ECO:0000256" key="1">
    <source>
        <dbReference type="SAM" id="MobiDB-lite"/>
    </source>
</evidence>
<feature type="compositionally biased region" description="Low complexity" evidence="1">
    <location>
        <begin position="154"/>
        <end position="163"/>
    </location>
</feature>
<organism evidence="2 3">
    <name type="scientific">Batrachochytrium dendrobatidis (strain JAM81 / FGSC 10211)</name>
    <name type="common">Frog chytrid fungus</name>
    <dbReference type="NCBI Taxonomy" id="684364"/>
    <lineage>
        <taxon>Eukaryota</taxon>
        <taxon>Fungi</taxon>
        <taxon>Fungi incertae sedis</taxon>
        <taxon>Chytridiomycota</taxon>
        <taxon>Chytridiomycota incertae sedis</taxon>
        <taxon>Chytridiomycetes</taxon>
        <taxon>Rhizophydiales</taxon>
        <taxon>Rhizophydiales incertae sedis</taxon>
        <taxon>Batrachochytrium</taxon>
    </lineage>
</organism>
<evidence type="ECO:0000313" key="2">
    <source>
        <dbReference type="EMBL" id="EGF83867.1"/>
    </source>
</evidence>
<reference evidence="2 3" key="1">
    <citation type="submission" date="2009-12" db="EMBL/GenBank/DDBJ databases">
        <title>The draft genome of Batrachochytrium dendrobatidis.</title>
        <authorList>
            <consortium name="US DOE Joint Genome Institute (JGI-PGF)"/>
            <person name="Kuo A."/>
            <person name="Salamov A."/>
            <person name="Schmutz J."/>
            <person name="Lucas S."/>
            <person name="Pitluck S."/>
            <person name="Rosenblum E."/>
            <person name="Stajich J."/>
            <person name="Eisen M."/>
            <person name="Grigoriev I.V."/>
        </authorList>
    </citation>
    <scope>NUCLEOTIDE SEQUENCE [LARGE SCALE GENOMIC DNA]</scope>
    <source>
        <strain evidence="3">JAM81 / FGSC 10211</strain>
    </source>
</reference>